<sequence length="944" mass="109072">MSREVRECLENLGYVELTNLQKKVFSKILGTRNSIIVVAPTGSGKTEASLFPIMYMIHSKKIKPIATIYITPLRALNRDLEERLIKIAKCFDIKIALRHGDTPQSLRTAIEKDPPHVLLTTPESLNYIVINSNLRNYLSNLEFIVIDEFRDLIDSKRGYQLFTIIYLLEKRILKKRIRKIALTATLKNELLAQSILNTSVLINDVSVLRDRNIKRIEIEVVTPHSDYSKQYGVEKYIHDRDFASKIAFLIDILRNHRGVLVFTNTRSLAEKLGYVLSELTSVIGLKDIKIGVHHGSLNRMLRTSVEKDFKTGLLKGLIATSSMELGIDIGRVDYVVQYGSPRQVTRLLQRIGRSGHKLGDVSRGCIIVGNNMFQILESTVLKRRAINYQLEVERKYSSPLDVLAYSIAVYVLVNNNGVDIYELYSDLINYELYRELDIATYLDLLNYLNYARIVRINNNKIYPTKKTRLYVYRVNMIPDTRNIDVIQTYNGEKIGVLNEEYVVLNIKEGDTIVLGGVLWRVIGYDSDEAKLYVEQTSLSREILIPHWEGEDIPVEYKIAREVGSIIRRLKKNISIREYGLPENVVLELSKYSDLFGDDETIVIDYCSEYNTLFINVFGGSRVNELLRDLIKTIIMNRYPFLNIRAYSTPYAVLIEFQKKVSETDLENIVDLVEKTIRNISDYLANIDFLKTVATDNGPLLWRIYQVAQRFGAIDPESSRISRSILQGFVDTVIGLEAFKEVVHKDYDIDSAREIGELVRKGLIKIVRRISPIINRYHYEIMQYFEIPNIEVIKPFDRNYYSEKILNRKVILLCINCGYYREGRIRDFLGMSFNCPECKYRSLTVVKSKNLVEREIVLKHSKNQKLNKSEKKILEDLRNKAILLSEHGDLALIILGSRGVSYNDAKTIISRVRNGGDLYEILYEYEKKVIKAKKFFEKKKRLKNN</sequence>
<dbReference type="Pfam" id="PF00270">
    <property type="entry name" value="DEAD"/>
    <property type="match status" value="1"/>
</dbReference>
<dbReference type="InterPro" id="IPR014001">
    <property type="entry name" value="Helicase_ATP-bd"/>
</dbReference>
<keyword evidence="2" id="KW-0227">DNA damage</keyword>
<protein>
    <submittedName>
        <fullName evidence="12">DEAD/DEAH box helicase</fullName>
    </submittedName>
</protein>
<dbReference type="PANTHER" id="PTHR47962">
    <property type="entry name" value="ATP-DEPENDENT HELICASE LHR-RELATED-RELATED"/>
    <property type="match status" value="1"/>
</dbReference>
<evidence type="ECO:0000313" key="12">
    <source>
        <dbReference type="EMBL" id="HGM58297.1"/>
    </source>
</evidence>
<comment type="caution">
    <text evidence="12">The sequence shown here is derived from an EMBL/GenBank/DDBJ whole genome shotgun (WGS) entry which is preliminary data.</text>
</comment>
<keyword evidence="5" id="KW-0067">ATP-binding</keyword>
<evidence type="ECO:0000256" key="3">
    <source>
        <dbReference type="ARBA" id="ARBA00022801"/>
    </source>
</evidence>
<evidence type="ECO:0000256" key="8">
    <source>
        <dbReference type="ARBA" id="ARBA00023235"/>
    </source>
</evidence>
<dbReference type="GO" id="GO:0003677">
    <property type="term" value="F:DNA binding"/>
    <property type="evidence" value="ECO:0007669"/>
    <property type="project" value="UniProtKB-KW"/>
</dbReference>
<evidence type="ECO:0000259" key="11">
    <source>
        <dbReference type="PROSITE" id="PS51194"/>
    </source>
</evidence>
<dbReference type="InterPro" id="IPR001650">
    <property type="entry name" value="Helicase_C-like"/>
</dbReference>
<keyword evidence="7" id="KW-0234">DNA repair</keyword>
<evidence type="ECO:0000256" key="6">
    <source>
        <dbReference type="ARBA" id="ARBA00023125"/>
    </source>
</evidence>
<proteinExistence type="inferred from homology"/>
<evidence type="ECO:0000256" key="7">
    <source>
        <dbReference type="ARBA" id="ARBA00023204"/>
    </source>
</evidence>
<dbReference type="CDD" id="cd18796">
    <property type="entry name" value="SF2_C_LHR"/>
    <property type="match status" value="1"/>
</dbReference>
<dbReference type="InterPro" id="IPR013701">
    <property type="entry name" value="Lhr-like_DEAD/DEAH_assoc"/>
</dbReference>
<keyword evidence="3" id="KW-0378">Hydrolase</keyword>
<dbReference type="GO" id="GO:0006281">
    <property type="term" value="P:DNA repair"/>
    <property type="evidence" value="ECO:0007669"/>
    <property type="project" value="UniProtKB-KW"/>
</dbReference>
<name>A0A7C4DAB8_STAMA</name>
<dbReference type="SMART" id="SM00490">
    <property type="entry name" value="HELICc"/>
    <property type="match status" value="1"/>
</dbReference>
<feature type="domain" description="Helicase C-terminal" evidence="11">
    <location>
        <begin position="245"/>
        <end position="403"/>
    </location>
</feature>
<evidence type="ECO:0000256" key="1">
    <source>
        <dbReference type="ARBA" id="ARBA00022741"/>
    </source>
</evidence>
<keyword evidence="8" id="KW-0413">Isomerase</keyword>
<dbReference type="GO" id="GO:0016887">
    <property type="term" value="F:ATP hydrolysis activity"/>
    <property type="evidence" value="ECO:0007669"/>
    <property type="project" value="TreeGrafter"/>
</dbReference>
<dbReference type="PROSITE" id="PS51192">
    <property type="entry name" value="HELICASE_ATP_BIND_1"/>
    <property type="match status" value="1"/>
</dbReference>
<dbReference type="InterPro" id="IPR045628">
    <property type="entry name" value="Lhr_WH_dom"/>
</dbReference>
<dbReference type="GO" id="GO:0140097">
    <property type="term" value="F:catalytic activity, acting on DNA"/>
    <property type="evidence" value="ECO:0007669"/>
    <property type="project" value="UniProtKB-ARBA"/>
</dbReference>
<dbReference type="Gene3D" id="3.40.50.300">
    <property type="entry name" value="P-loop containing nucleotide triphosphate hydrolases"/>
    <property type="match status" value="2"/>
</dbReference>
<accession>A0A7C4DAB8</accession>
<dbReference type="InterPro" id="IPR017170">
    <property type="entry name" value="Lhr-like"/>
</dbReference>
<evidence type="ECO:0000259" key="10">
    <source>
        <dbReference type="PROSITE" id="PS51192"/>
    </source>
</evidence>
<evidence type="ECO:0000256" key="2">
    <source>
        <dbReference type="ARBA" id="ARBA00022763"/>
    </source>
</evidence>
<evidence type="ECO:0000256" key="9">
    <source>
        <dbReference type="ARBA" id="ARBA00093467"/>
    </source>
</evidence>
<evidence type="ECO:0000256" key="5">
    <source>
        <dbReference type="ARBA" id="ARBA00022840"/>
    </source>
</evidence>
<dbReference type="InterPro" id="IPR027417">
    <property type="entry name" value="P-loop_NTPase"/>
</dbReference>
<dbReference type="InterPro" id="IPR052511">
    <property type="entry name" value="ATP-dep_Helicase"/>
</dbReference>
<evidence type="ECO:0000256" key="4">
    <source>
        <dbReference type="ARBA" id="ARBA00022806"/>
    </source>
</evidence>
<gene>
    <name evidence="12" type="ORF">ENU14_01730</name>
</gene>
<dbReference type="EMBL" id="DTBJ01000016">
    <property type="protein sequence ID" value="HGM58297.1"/>
    <property type="molecule type" value="Genomic_DNA"/>
</dbReference>
<keyword evidence="6" id="KW-0238">DNA-binding</keyword>
<keyword evidence="4 12" id="KW-0347">Helicase</keyword>
<reference evidence="12" key="1">
    <citation type="journal article" date="2020" name="mSystems">
        <title>Genome- and Community-Level Interaction Insights into Carbon Utilization and Element Cycling Functions of Hydrothermarchaeota in Hydrothermal Sediment.</title>
        <authorList>
            <person name="Zhou Z."/>
            <person name="Liu Y."/>
            <person name="Xu W."/>
            <person name="Pan J."/>
            <person name="Luo Z.H."/>
            <person name="Li M."/>
        </authorList>
    </citation>
    <scope>NUCLEOTIDE SEQUENCE [LARGE SCALE GENOMIC DNA]</scope>
    <source>
        <strain evidence="12">SpSt-642</strain>
    </source>
</reference>
<dbReference type="PIRSF" id="PIRSF037307">
    <property type="entry name" value="Lhr-like_helic_prd"/>
    <property type="match status" value="1"/>
</dbReference>
<dbReference type="GO" id="GO:0004386">
    <property type="term" value="F:helicase activity"/>
    <property type="evidence" value="ECO:0007669"/>
    <property type="project" value="UniProtKB-KW"/>
</dbReference>
<comment type="similarity">
    <text evidence="9">Belongs to the Lhr helicase family. Lhr-Core subfamily.</text>
</comment>
<dbReference type="Pfam" id="PF19306">
    <property type="entry name" value="WHD_Lhr"/>
    <property type="match status" value="1"/>
</dbReference>
<feature type="domain" description="Helicase ATP-binding" evidence="10">
    <location>
        <begin position="26"/>
        <end position="204"/>
    </location>
</feature>
<dbReference type="PROSITE" id="PS51194">
    <property type="entry name" value="HELICASE_CTER"/>
    <property type="match status" value="1"/>
</dbReference>
<dbReference type="InterPro" id="IPR011545">
    <property type="entry name" value="DEAD/DEAH_box_helicase_dom"/>
</dbReference>
<dbReference type="Pfam" id="PF08494">
    <property type="entry name" value="DEAD_assoc"/>
    <property type="match status" value="1"/>
</dbReference>
<dbReference type="SUPFAM" id="SSF52540">
    <property type="entry name" value="P-loop containing nucleoside triphosphate hydrolases"/>
    <property type="match status" value="1"/>
</dbReference>
<dbReference type="AlphaFoldDB" id="A0A7C4DAB8"/>
<organism evidence="12">
    <name type="scientific">Staphylothermus marinus</name>
    <dbReference type="NCBI Taxonomy" id="2280"/>
    <lineage>
        <taxon>Archaea</taxon>
        <taxon>Thermoproteota</taxon>
        <taxon>Thermoprotei</taxon>
        <taxon>Desulfurococcales</taxon>
        <taxon>Desulfurococcaceae</taxon>
        <taxon>Staphylothermus</taxon>
    </lineage>
</organism>
<dbReference type="Pfam" id="PF00271">
    <property type="entry name" value="Helicase_C"/>
    <property type="match status" value="1"/>
</dbReference>
<dbReference type="SMART" id="SM00487">
    <property type="entry name" value="DEXDc"/>
    <property type="match status" value="1"/>
</dbReference>
<dbReference type="GO" id="GO:0005524">
    <property type="term" value="F:ATP binding"/>
    <property type="evidence" value="ECO:0007669"/>
    <property type="project" value="UniProtKB-KW"/>
</dbReference>
<dbReference type="PANTHER" id="PTHR47962:SF5">
    <property type="entry name" value="ATP-DEPENDENT HELICASE LHR-RELATED"/>
    <property type="match status" value="1"/>
</dbReference>
<keyword evidence="1" id="KW-0547">Nucleotide-binding</keyword>